<dbReference type="GO" id="GO:0050660">
    <property type="term" value="F:flavin adenine dinucleotide binding"/>
    <property type="evidence" value="ECO:0007669"/>
    <property type="project" value="InterPro"/>
</dbReference>
<evidence type="ECO:0000256" key="2">
    <source>
        <dbReference type="ARBA" id="ARBA00022827"/>
    </source>
</evidence>
<dbReference type="PANTHER" id="PTHR22893">
    <property type="entry name" value="NADH OXIDOREDUCTASE-RELATED"/>
    <property type="match status" value="1"/>
</dbReference>
<accession>A0A444RWK6</accession>
<gene>
    <name evidence="6" type="ORF">VDGE_03119</name>
</gene>
<keyword evidence="3" id="KW-0560">Oxidoreductase</keyword>
<evidence type="ECO:0000256" key="3">
    <source>
        <dbReference type="ARBA" id="ARBA00023002"/>
    </source>
</evidence>
<dbReference type="GO" id="GO:0004499">
    <property type="term" value="F:N,N-dimethylaniline monooxygenase activity"/>
    <property type="evidence" value="ECO:0007669"/>
    <property type="project" value="InterPro"/>
</dbReference>
<dbReference type="PANTHER" id="PTHR22893:SF91">
    <property type="entry name" value="NADPH DEHYDROGENASE 2-RELATED"/>
    <property type="match status" value="1"/>
</dbReference>
<dbReference type="Gene3D" id="3.50.50.60">
    <property type="entry name" value="FAD/NAD(P)-binding domain"/>
    <property type="match status" value="2"/>
</dbReference>
<evidence type="ECO:0000256" key="1">
    <source>
        <dbReference type="ARBA" id="ARBA00022630"/>
    </source>
</evidence>
<evidence type="ECO:0000313" key="7">
    <source>
        <dbReference type="Proteomes" id="UP000288725"/>
    </source>
</evidence>
<keyword evidence="1" id="KW-0285">Flavoprotein</keyword>
<dbReference type="SUPFAM" id="SSF51395">
    <property type="entry name" value="FMN-linked oxidoreductases"/>
    <property type="match status" value="1"/>
</dbReference>
<dbReference type="Proteomes" id="UP000288725">
    <property type="component" value="Chromosome 6"/>
</dbReference>
<dbReference type="Gene3D" id="3.20.20.70">
    <property type="entry name" value="Aldolase class I"/>
    <property type="match status" value="1"/>
</dbReference>
<reference evidence="6 7" key="1">
    <citation type="submission" date="2018-12" db="EMBL/GenBank/DDBJ databases">
        <title>Genome of Verticillium dahliae isolate Getta Getta.</title>
        <authorList>
            <person name="Gardiner D.M."/>
        </authorList>
    </citation>
    <scope>NUCLEOTIDE SEQUENCE [LARGE SCALE GENOMIC DNA]</scope>
    <source>
        <strain evidence="6 7">Getta Getta</strain>
    </source>
</reference>
<dbReference type="EMBL" id="RSDZ01000059">
    <property type="protein sequence ID" value="RXG45513.1"/>
    <property type="molecule type" value="Genomic_DNA"/>
</dbReference>
<protein>
    <recommendedName>
        <fullName evidence="5">NADH:flavin oxidoreductase/NADH oxidase N-terminal domain-containing protein</fullName>
    </recommendedName>
</protein>
<organism evidence="6 7">
    <name type="scientific">Verticillium dahliae</name>
    <name type="common">Verticillium wilt</name>
    <dbReference type="NCBI Taxonomy" id="27337"/>
    <lineage>
        <taxon>Eukaryota</taxon>
        <taxon>Fungi</taxon>
        <taxon>Dikarya</taxon>
        <taxon>Ascomycota</taxon>
        <taxon>Pezizomycotina</taxon>
        <taxon>Sordariomycetes</taxon>
        <taxon>Hypocreomycetidae</taxon>
        <taxon>Glomerellales</taxon>
        <taxon>Plectosphaerellaceae</taxon>
        <taxon>Verticillium</taxon>
    </lineage>
</organism>
<keyword evidence="2" id="KW-0274">FAD</keyword>
<dbReference type="GO" id="GO:0010181">
    <property type="term" value="F:FMN binding"/>
    <property type="evidence" value="ECO:0007669"/>
    <property type="project" value="InterPro"/>
</dbReference>
<dbReference type="Pfam" id="PF00743">
    <property type="entry name" value="FMO-like"/>
    <property type="match status" value="2"/>
</dbReference>
<evidence type="ECO:0000259" key="5">
    <source>
        <dbReference type="Pfam" id="PF00724"/>
    </source>
</evidence>
<evidence type="ECO:0000256" key="4">
    <source>
        <dbReference type="SAM" id="MobiDB-lite"/>
    </source>
</evidence>
<name>A0A444RWK6_VERDA</name>
<dbReference type="AlphaFoldDB" id="A0A444RWK6"/>
<dbReference type="InterPro" id="IPR045247">
    <property type="entry name" value="Oye-like"/>
</dbReference>
<comment type="caution">
    <text evidence="6">The sequence shown here is derived from an EMBL/GenBank/DDBJ whole genome shotgun (WGS) entry which is preliminary data.</text>
</comment>
<evidence type="ECO:0000313" key="6">
    <source>
        <dbReference type="EMBL" id="RXG45513.1"/>
    </source>
</evidence>
<dbReference type="InterPro" id="IPR013785">
    <property type="entry name" value="Aldolase_TIM"/>
</dbReference>
<proteinExistence type="predicted"/>
<dbReference type="PRINTS" id="PR00419">
    <property type="entry name" value="ADXRDTASE"/>
</dbReference>
<feature type="domain" description="NADH:flavin oxidoreductase/NADH oxidase N-terminal" evidence="5">
    <location>
        <begin position="43"/>
        <end position="409"/>
    </location>
</feature>
<dbReference type="SUPFAM" id="SSF51905">
    <property type="entry name" value="FAD/NAD(P)-binding domain"/>
    <property type="match status" value="2"/>
</dbReference>
<dbReference type="Pfam" id="PF00724">
    <property type="entry name" value="Oxidored_FMN"/>
    <property type="match status" value="1"/>
</dbReference>
<feature type="region of interest" description="Disordered" evidence="4">
    <location>
        <begin position="453"/>
        <end position="477"/>
    </location>
</feature>
<dbReference type="InterPro" id="IPR020946">
    <property type="entry name" value="Flavin_mOase-like"/>
</dbReference>
<dbReference type="GO" id="GO:0050661">
    <property type="term" value="F:NADP binding"/>
    <property type="evidence" value="ECO:0007669"/>
    <property type="project" value="InterPro"/>
</dbReference>
<dbReference type="InterPro" id="IPR036188">
    <property type="entry name" value="FAD/NAD-bd_sf"/>
</dbReference>
<dbReference type="InterPro" id="IPR001155">
    <property type="entry name" value="OxRdtase_FMN_N"/>
</dbReference>
<sequence length="1000" mass="109187">MTASKDNSDLVAKINARGPTSGFTDVDEDAEKLPTGFDIDNAKIFKPLKVGSLTLQHRIVHAALGRSRAINSAESPLAVKYFAQRTTPGALMISQATGTSLESKAWPWSANLVTEEHKTALANVISVVHEKGGFWFQQLTHVGRVTSPGLVKLARRQIGLKDPPYYGYAGVSASAVGEAGLTPQSGEPYGIPHALTIDEIQEIVASFKRAAALAVSAGADGIEILSGNGFLLDQFLHDNINQRHDQYGGSVENRSRLTLEVVDAVAEVVGYQHVGVRLSPFSIFHETDGSQPLEQSLHLCRELVQRGVAYLHVAQARMSRNLSVEENLARLVAKGIAPEDISLKPFRRLLAEVKPSNPEHTPTVLVGNGGYTAAAGVLAVEEDEADAVSYGRRFISNPDLVQRLRLRRPLSPYDPSTFYTHGAQGYTTYSTWKDPQEDISPSDNQPVLQEVAESEPINAGNGEIPSKENAQTQKHRPKRVAVIGAGVSGLVTVAAFNRLGGFELKVFERKSVPGGIWVPGTVPTTVPQFPSPESSQIDPPLPRPDIALPGDAPRSTRQRFLSSPIYESLVANIPYSVMGGATELTLPRPANPDSSYLTAPELSAFISKVATKHNYLIQYNTSVEDVRNLPEGGVRLLLRRENAGGTDTWYEEEFDHLIVATGHNNNVPRVPDISGLDAWKGGLQHSVTWRSGEELKNKRTLVVGTSESAIDIVLQSLPHVKGDIHVSQKSLHPRYPNIFQRPGVKVVTTIDHFTEDEIHLVDGTVLRDIDHVVFATGYIFSHPFLSNVRPPVGPEGHRVPGLYQHIFDIHNPNTIAFVGMVNVSLTWLTWEKSAFLIALVWSGKVHLPSKEIQERWEQDRLEEKGERLFHILDLPYERVLFFDEINELAAEYLSQEGADDTLLRGFPFQFTLDLIASRPEKLKYYGITEDVGGRGVPGSAALFSDSGDIEGHAAQTDTPASVDSGVDIVSDETKTSALGGEFVEPVHDQVHQAPAVISAA</sequence>